<feature type="transmembrane region" description="Helical" evidence="1">
    <location>
        <begin position="82"/>
        <end position="98"/>
    </location>
</feature>
<organism evidence="2 3">
    <name type="scientific">Enterococcus ureasiticus</name>
    <dbReference type="NCBI Taxonomy" id="903984"/>
    <lineage>
        <taxon>Bacteria</taxon>
        <taxon>Bacillati</taxon>
        <taxon>Bacillota</taxon>
        <taxon>Bacilli</taxon>
        <taxon>Lactobacillales</taxon>
        <taxon>Enterococcaceae</taxon>
        <taxon>Enterococcus</taxon>
    </lineage>
</organism>
<keyword evidence="1" id="KW-0472">Membrane</keyword>
<dbReference type="STRING" id="903984.BCR21_11790"/>
<accession>A0A1E5GFF7</accession>
<dbReference type="OrthoDB" id="1706970at2"/>
<keyword evidence="1" id="KW-0812">Transmembrane</keyword>
<feature type="transmembrane region" description="Helical" evidence="1">
    <location>
        <begin position="20"/>
        <end position="38"/>
    </location>
</feature>
<reference evidence="3" key="1">
    <citation type="submission" date="2016-09" db="EMBL/GenBank/DDBJ databases">
        <authorList>
            <person name="Gulvik C.A."/>
        </authorList>
    </citation>
    <scope>NUCLEOTIDE SEQUENCE [LARGE SCALE GENOMIC DNA]</scope>
    <source>
        <strain evidence="3">DSM 23328</strain>
    </source>
</reference>
<dbReference type="AlphaFoldDB" id="A0A1E5GFF7"/>
<dbReference type="RefSeq" id="WP_069646708.1">
    <property type="nucleotide sequence ID" value="NZ_MIJZ01000014.1"/>
</dbReference>
<evidence type="ECO:0008006" key="4">
    <source>
        <dbReference type="Google" id="ProtNLM"/>
    </source>
</evidence>
<feature type="transmembrane region" description="Helical" evidence="1">
    <location>
        <begin position="110"/>
        <end position="131"/>
    </location>
</feature>
<evidence type="ECO:0000256" key="1">
    <source>
        <dbReference type="SAM" id="Phobius"/>
    </source>
</evidence>
<name>A0A1E5GFF7_9ENTE</name>
<gene>
    <name evidence="2" type="ORF">BCR21_11790</name>
</gene>
<dbReference type="Gene3D" id="1.10.1760.20">
    <property type="match status" value="1"/>
</dbReference>
<dbReference type="PANTHER" id="PTHR40044">
    <property type="entry name" value="INTEGRAL MEMBRANE PROTEIN-RELATED"/>
    <property type="match status" value="1"/>
</dbReference>
<comment type="caution">
    <text evidence="2">The sequence shown here is derived from an EMBL/GenBank/DDBJ whole genome shotgun (WGS) entry which is preliminary data.</text>
</comment>
<keyword evidence="1" id="KW-1133">Transmembrane helix</keyword>
<dbReference type="PIRSF" id="PIRSF031501">
    <property type="entry name" value="QueT"/>
    <property type="match status" value="1"/>
</dbReference>
<dbReference type="InterPro" id="IPR010387">
    <property type="entry name" value="QueT"/>
</dbReference>
<evidence type="ECO:0000313" key="3">
    <source>
        <dbReference type="Proteomes" id="UP000094068"/>
    </source>
</evidence>
<sequence>MNNPNSQTKAWSVIALTKMALITALYVVVTIFLVPFSFGAVQLRFSELFNYLPLFNKRYILAVTLGVAISNLASPLGLVDVVIGSLSTFVVLLLSYYVTKRLKSPIKKMILTAIICSLSMFTVAGQLTYFYHLPFFYTWLTVAIGELLSMTVGGILIYWINEKIDLTK</sequence>
<proteinExistence type="predicted"/>
<keyword evidence="3" id="KW-1185">Reference proteome</keyword>
<feature type="transmembrane region" description="Helical" evidence="1">
    <location>
        <begin position="137"/>
        <end position="160"/>
    </location>
</feature>
<dbReference type="Pfam" id="PF06177">
    <property type="entry name" value="QueT"/>
    <property type="match status" value="1"/>
</dbReference>
<dbReference type="EMBL" id="MIJZ01000014">
    <property type="protein sequence ID" value="OEG10960.1"/>
    <property type="molecule type" value="Genomic_DNA"/>
</dbReference>
<dbReference type="PANTHER" id="PTHR40044:SF1">
    <property type="entry name" value="INTEGRAL MEMBRANE PROTEIN"/>
    <property type="match status" value="1"/>
</dbReference>
<protein>
    <recommendedName>
        <fullName evidence="4">QueT transporter family protein</fullName>
    </recommendedName>
</protein>
<evidence type="ECO:0000313" key="2">
    <source>
        <dbReference type="EMBL" id="OEG10960.1"/>
    </source>
</evidence>
<dbReference type="Proteomes" id="UP000094068">
    <property type="component" value="Unassembled WGS sequence"/>
</dbReference>